<gene>
    <name evidence="1" type="ORF">L1987_70406</name>
</gene>
<dbReference type="EMBL" id="CM042041">
    <property type="protein sequence ID" value="KAI3711857.1"/>
    <property type="molecule type" value="Genomic_DNA"/>
</dbReference>
<accession>A0ACB9ANY0</accession>
<dbReference type="Proteomes" id="UP001056120">
    <property type="component" value="Linkage Group LG24"/>
</dbReference>
<reference evidence="1 2" key="2">
    <citation type="journal article" date="2022" name="Mol. Ecol. Resour.">
        <title>The genomes of chicory, endive, great burdock and yacon provide insights into Asteraceae paleo-polyploidization history and plant inulin production.</title>
        <authorList>
            <person name="Fan W."/>
            <person name="Wang S."/>
            <person name="Wang H."/>
            <person name="Wang A."/>
            <person name="Jiang F."/>
            <person name="Liu H."/>
            <person name="Zhao H."/>
            <person name="Xu D."/>
            <person name="Zhang Y."/>
        </authorList>
    </citation>
    <scope>NUCLEOTIDE SEQUENCE [LARGE SCALE GENOMIC DNA]</scope>
    <source>
        <strain evidence="2">cv. Yunnan</strain>
        <tissue evidence="1">Leaves</tissue>
    </source>
</reference>
<comment type="caution">
    <text evidence="1">The sequence shown here is derived from an EMBL/GenBank/DDBJ whole genome shotgun (WGS) entry which is preliminary data.</text>
</comment>
<reference evidence="2" key="1">
    <citation type="journal article" date="2022" name="Mol. Ecol. Resour.">
        <title>The genomes of chicory, endive, great burdock and yacon provide insights into Asteraceae palaeo-polyploidization history and plant inulin production.</title>
        <authorList>
            <person name="Fan W."/>
            <person name="Wang S."/>
            <person name="Wang H."/>
            <person name="Wang A."/>
            <person name="Jiang F."/>
            <person name="Liu H."/>
            <person name="Zhao H."/>
            <person name="Xu D."/>
            <person name="Zhang Y."/>
        </authorList>
    </citation>
    <scope>NUCLEOTIDE SEQUENCE [LARGE SCALE GENOMIC DNA]</scope>
    <source>
        <strain evidence="2">cv. Yunnan</strain>
    </source>
</reference>
<proteinExistence type="predicted"/>
<name>A0ACB9ANY0_9ASTR</name>
<keyword evidence="2" id="KW-1185">Reference proteome</keyword>
<evidence type="ECO:0000313" key="2">
    <source>
        <dbReference type="Proteomes" id="UP001056120"/>
    </source>
</evidence>
<sequence length="449" mass="50183">MEKLLYEASLEGNLNMLLMLLQEDPLILDRVTLDRHGDTPLHIASMLGHVDFVKEVIARKPQLAMECDSQKRLPLHIASAKGHVDIVKALVSANPETCFARDRDGGNPIHLAAIKGCCEVVKELVEAKPHAARAMVQQETILHLCVKHNQLEVLKLLIETMSDHEFINTKDAHGNTILHLAVADKQVQTINLLLLNTTIEVNATNMNGETSMDILAQVPRDLKYQQIMQSLTRAGAVETYTQASFRQVPIKYHKKPRYLREELTENDDWLNRKRSSLMVVASLIATMAFQAGTNPPSGVWQDDSSNNPLRKAGFAVMPSNHPTLYHIFLVCNTVGFVSTLSIILLLISGLPFLKHKVFLWVLMVIMWIATASMSITYSVSIWVLTPTPQSKSFRQVAGGIVVVWIALMTLLVVGHTIRIVAVAFRKFEKLVLPRKRTISSPIVINHAEI</sequence>
<protein>
    <submittedName>
        <fullName evidence="1">Uncharacterized protein</fullName>
    </submittedName>
</protein>
<evidence type="ECO:0000313" key="1">
    <source>
        <dbReference type="EMBL" id="KAI3711857.1"/>
    </source>
</evidence>
<organism evidence="1 2">
    <name type="scientific">Smallanthus sonchifolius</name>
    <dbReference type="NCBI Taxonomy" id="185202"/>
    <lineage>
        <taxon>Eukaryota</taxon>
        <taxon>Viridiplantae</taxon>
        <taxon>Streptophyta</taxon>
        <taxon>Embryophyta</taxon>
        <taxon>Tracheophyta</taxon>
        <taxon>Spermatophyta</taxon>
        <taxon>Magnoliopsida</taxon>
        <taxon>eudicotyledons</taxon>
        <taxon>Gunneridae</taxon>
        <taxon>Pentapetalae</taxon>
        <taxon>asterids</taxon>
        <taxon>campanulids</taxon>
        <taxon>Asterales</taxon>
        <taxon>Asteraceae</taxon>
        <taxon>Asteroideae</taxon>
        <taxon>Heliantheae alliance</taxon>
        <taxon>Millerieae</taxon>
        <taxon>Smallanthus</taxon>
    </lineage>
</organism>